<feature type="domain" description="N-terminal Ras-GEF" evidence="6">
    <location>
        <begin position="177"/>
        <end position="303"/>
    </location>
</feature>
<dbReference type="PANTHER" id="PTHR23113">
    <property type="entry name" value="GUANINE NUCLEOTIDE EXCHANGE FACTOR"/>
    <property type="match status" value="1"/>
</dbReference>
<proteinExistence type="predicted"/>
<dbReference type="Pfam" id="PF00618">
    <property type="entry name" value="RasGEF_N"/>
    <property type="match status" value="1"/>
</dbReference>
<evidence type="ECO:0000313" key="7">
    <source>
        <dbReference type="EMBL" id="CAI8058078.1"/>
    </source>
</evidence>
<dbReference type="SMART" id="SM00147">
    <property type="entry name" value="RasGEF"/>
    <property type="match status" value="1"/>
</dbReference>
<dbReference type="AlphaFoldDB" id="A0AA35U0U5"/>
<organism evidence="7 8">
    <name type="scientific">Geodia barretti</name>
    <name type="common">Barrett's horny sponge</name>
    <dbReference type="NCBI Taxonomy" id="519541"/>
    <lineage>
        <taxon>Eukaryota</taxon>
        <taxon>Metazoa</taxon>
        <taxon>Porifera</taxon>
        <taxon>Demospongiae</taxon>
        <taxon>Heteroscleromorpha</taxon>
        <taxon>Tetractinellida</taxon>
        <taxon>Astrophorina</taxon>
        <taxon>Geodiidae</taxon>
        <taxon>Geodia</taxon>
    </lineage>
</organism>
<feature type="region of interest" description="Disordered" evidence="4">
    <location>
        <begin position="118"/>
        <end position="170"/>
    </location>
</feature>
<dbReference type="GO" id="GO:0005085">
    <property type="term" value="F:guanyl-nucleotide exchange factor activity"/>
    <property type="evidence" value="ECO:0007669"/>
    <property type="project" value="UniProtKB-KW"/>
</dbReference>
<evidence type="ECO:0000259" key="5">
    <source>
        <dbReference type="PROSITE" id="PS50009"/>
    </source>
</evidence>
<dbReference type="CDD" id="cd00155">
    <property type="entry name" value="RasGEF"/>
    <property type="match status" value="1"/>
</dbReference>
<dbReference type="Gene3D" id="1.20.870.10">
    <property type="entry name" value="Son of sevenless (SoS) protein Chain: S domain 1"/>
    <property type="match status" value="1"/>
</dbReference>
<dbReference type="PROSITE" id="PS50009">
    <property type="entry name" value="RASGEF_CAT"/>
    <property type="match status" value="1"/>
</dbReference>
<evidence type="ECO:0000256" key="4">
    <source>
        <dbReference type="SAM" id="MobiDB-lite"/>
    </source>
</evidence>
<keyword evidence="1 2" id="KW-0344">Guanine-nucleotide releasing factor</keyword>
<feature type="compositionally biased region" description="Low complexity" evidence="4">
    <location>
        <begin position="144"/>
        <end position="156"/>
    </location>
</feature>
<reference evidence="7" key="1">
    <citation type="submission" date="2023-03" db="EMBL/GenBank/DDBJ databases">
        <authorList>
            <person name="Steffen K."/>
            <person name="Cardenas P."/>
        </authorList>
    </citation>
    <scope>NUCLEOTIDE SEQUENCE</scope>
</reference>
<evidence type="ECO:0000259" key="6">
    <source>
        <dbReference type="PROSITE" id="PS50212"/>
    </source>
</evidence>
<dbReference type="PANTHER" id="PTHR23113:SF356">
    <property type="entry name" value="FI05912P-RELATED"/>
    <property type="match status" value="1"/>
</dbReference>
<accession>A0AA35U0U5</accession>
<sequence>MSSGCGEAAEGEQPARRPSEQVKFGRDLFSLQLEVTEKLMEAEEKKLKVLKLEIEAGRHGDSAATSSKAKQLQAQEENYMRIKMQYERLYQEMKDIAVAGLIQKRPKMKASRSLPAIGLGAKHTPRPRPSLFGHFVPPPETRSPDSTPQTSTSLLLSPPPPSSSSSVDPNSEEVVYKDGVVVAGSLDGLISLLLPSQTHQIEQSYVFAFVLCSRLFIQPHQLLGRVTKIFSSLQKQQPSSSTDSGPANKIVELLSEWAEMFPYDFRDERMMRSLKDVTQHCASLSPELRRLVGQLQAALVKKLSVLDKYEHILAQVNAVSMERLINPKTQVNILSVCDSPQELAQQLTHIELERLNNIGPEEFIQTFVRCPEETEPLYRDMKKTSNIEAYVEWFNRLSYLVATEICVSDKKRNRAKLLEFFLDTAAECRKLNNFNSFMAISAGLFMSPVTRLKRTRSKVSSSKLHTIEAFVDPFSNFSTYRHALVSAFAQASKSREKMCVVPFFSLLVKDLYFLNEGMSNRLPSGHIRFEKCMALARLVSQILAYKETVLPFSRVRGVLNYLMTIPIHTDDELQLASFEIEPPENAGEKKRFQELRMLLGSFGQRIGRSSSVYSPTFPPGSLPFSPIQEET</sequence>
<evidence type="ECO:0000256" key="3">
    <source>
        <dbReference type="SAM" id="Coils"/>
    </source>
</evidence>
<comment type="caution">
    <text evidence="7">The sequence shown here is derived from an EMBL/GenBank/DDBJ whole genome shotgun (WGS) entry which is preliminary data.</text>
</comment>
<evidence type="ECO:0000256" key="2">
    <source>
        <dbReference type="PROSITE-ProRule" id="PRU00168"/>
    </source>
</evidence>
<dbReference type="Pfam" id="PF00617">
    <property type="entry name" value="RasGEF"/>
    <property type="match status" value="1"/>
</dbReference>
<protein>
    <submittedName>
        <fullName evidence="7">Ras-GEF domain-containing family member 1B</fullName>
    </submittedName>
</protein>
<dbReference type="CDD" id="cd06224">
    <property type="entry name" value="REM"/>
    <property type="match status" value="1"/>
</dbReference>
<feature type="coiled-coil region" evidence="3">
    <location>
        <begin position="33"/>
        <end position="92"/>
    </location>
</feature>
<dbReference type="Gene3D" id="1.10.840.10">
    <property type="entry name" value="Ras guanine-nucleotide exchange factors catalytic domain"/>
    <property type="match status" value="1"/>
</dbReference>
<feature type="region of interest" description="Disordered" evidence="4">
    <location>
        <begin position="1"/>
        <end position="21"/>
    </location>
</feature>
<dbReference type="InterPro" id="IPR023578">
    <property type="entry name" value="Ras_GEF_dom_sf"/>
</dbReference>
<keyword evidence="8" id="KW-1185">Reference proteome</keyword>
<dbReference type="InterPro" id="IPR000651">
    <property type="entry name" value="Ras-like_Gua-exchang_fac_N"/>
</dbReference>
<name>A0AA35U0U5_GEOBA</name>
<dbReference type="Proteomes" id="UP001174909">
    <property type="component" value="Unassembled WGS sequence"/>
</dbReference>
<dbReference type="EMBL" id="CASHTH010004488">
    <property type="protein sequence ID" value="CAI8058078.1"/>
    <property type="molecule type" value="Genomic_DNA"/>
</dbReference>
<dbReference type="PROSITE" id="PS50212">
    <property type="entry name" value="RASGEF_NTER"/>
    <property type="match status" value="1"/>
</dbReference>
<gene>
    <name evidence="7" type="ORF">GBAR_LOCUS31583</name>
</gene>
<dbReference type="InterPro" id="IPR001895">
    <property type="entry name" value="RASGEF_cat_dom"/>
</dbReference>
<dbReference type="GO" id="GO:0007265">
    <property type="term" value="P:Ras protein signal transduction"/>
    <property type="evidence" value="ECO:0007669"/>
    <property type="project" value="TreeGrafter"/>
</dbReference>
<dbReference type="InterPro" id="IPR036964">
    <property type="entry name" value="RASGEF_cat_dom_sf"/>
</dbReference>
<dbReference type="GO" id="GO:0005886">
    <property type="term" value="C:plasma membrane"/>
    <property type="evidence" value="ECO:0007669"/>
    <property type="project" value="TreeGrafter"/>
</dbReference>
<feature type="domain" description="Ras-GEF" evidence="5">
    <location>
        <begin position="339"/>
        <end position="583"/>
    </location>
</feature>
<feature type="region of interest" description="Disordered" evidence="4">
    <location>
        <begin position="610"/>
        <end position="631"/>
    </location>
</feature>
<dbReference type="SMART" id="SM00229">
    <property type="entry name" value="RasGEFN"/>
    <property type="match status" value="1"/>
</dbReference>
<dbReference type="InterPro" id="IPR008937">
    <property type="entry name" value="Ras-like_GEF"/>
</dbReference>
<evidence type="ECO:0000313" key="8">
    <source>
        <dbReference type="Proteomes" id="UP001174909"/>
    </source>
</evidence>
<keyword evidence="3" id="KW-0175">Coiled coil</keyword>
<dbReference type="SUPFAM" id="SSF48366">
    <property type="entry name" value="Ras GEF"/>
    <property type="match status" value="1"/>
</dbReference>
<evidence type="ECO:0000256" key="1">
    <source>
        <dbReference type="ARBA" id="ARBA00022658"/>
    </source>
</evidence>